<comment type="similarity">
    <text evidence="1">Belongs to the glycosyl hydrolase 32 family.</text>
</comment>
<dbReference type="SMART" id="SM00640">
    <property type="entry name" value="Glyco_32"/>
    <property type="match status" value="1"/>
</dbReference>
<feature type="domain" description="SLH" evidence="7">
    <location>
        <begin position="1910"/>
        <end position="1968"/>
    </location>
</feature>
<dbReference type="PANTHER" id="PTHR43101">
    <property type="entry name" value="BETA-FRUCTOSIDASE"/>
    <property type="match status" value="1"/>
</dbReference>
<dbReference type="EC" id="3.2.1.26" evidence="2"/>
<dbReference type="KEGG" id="pms:KNP414_01883"/>
<evidence type="ECO:0000256" key="6">
    <source>
        <dbReference type="ARBA" id="ARBA00023295"/>
    </source>
</evidence>
<dbReference type="SUPFAM" id="SSF75005">
    <property type="entry name" value="Arabinanase/levansucrase/invertase"/>
    <property type="match status" value="1"/>
</dbReference>
<dbReference type="InterPro" id="IPR023296">
    <property type="entry name" value="Glyco_hydro_beta-prop_sf"/>
</dbReference>
<dbReference type="GO" id="GO:0005975">
    <property type="term" value="P:carbohydrate metabolic process"/>
    <property type="evidence" value="ECO:0007669"/>
    <property type="project" value="InterPro"/>
</dbReference>
<dbReference type="PATRIC" id="fig|1036673.3.peg.1678"/>
<feature type="domain" description="SLH" evidence="7">
    <location>
        <begin position="2036"/>
        <end position="2094"/>
    </location>
</feature>
<dbReference type="SMART" id="SM00560">
    <property type="entry name" value="LamGL"/>
    <property type="match status" value="1"/>
</dbReference>
<dbReference type="Pfam" id="PF00251">
    <property type="entry name" value="Glyco_hydro_32N"/>
    <property type="match status" value="1"/>
</dbReference>
<dbReference type="PROSITE" id="PS51272">
    <property type="entry name" value="SLH"/>
    <property type="match status" value="3"/>
</dbReference>
<evidence type="ECO:0000256" key="4">
    <source>
        <dbReference type="ARBA" id="ARBA00022801"/>
    </source>
</evidence>
<keyword evidence="6" id="KW-0326">Glycosidase</keyword>
<name>F8FR07_PAEMK</name>
<reference evidence="8 9" key="2">
    <citation type="journal article" date="2013" name="Genome Announc.">
        <title>Genome Sequence of Growth-Improving Paenibacillus mucilaginosus Strain KNP414.</title>
        <authorList>
            <person name="Lu J.J."/>
            <person name="Wang J.F."/>
            <person name="Hu X.F."/>
        </authorList>
    </citation>
    <scope>NUCLEOTIDE SEQUENCE [LARGE SCALE GENOMIC DNA]</scope>
    <source>
        <strain evidence="8 9">KNP414</strain>
    </source>
</reference>
<dbReference type="PANTHER" id="PTHR43101:SF1">
    <property type="entry name" value="BETA-FRUCTOSIDASE"/>
    <property type="match status" value="1"/>
</dbReference>
<sequence>MIKKNFRFSLIHTIILSIMLSTGGPGISLNRAYADDFPSTNAAHTVTTAASSVYADTMEPVFTPADATITGSTPITSTVYANTIENPGFETGDMTGWTVIDGGAFGPDSVSDETMYWAEGIPYGQEGTYHLNGWKHEESATGRVRSSTFTLGGSGWITFMLGGGRHTDRDYIEISNADTGEVLARYGNTEWSAENFPNVELGLNLANLVKYKADLSPYIGQHLYIDIVDHGTTDWGLLFADAIHTYHETRPSEGVRADNLYDPGVKEIQNPGFETGDLSGWTVVEGEAFGPGSVSNETTYWDEEIPYNQEGQFHLNGWKYPEEKTGKLRSTAFKLGGTGWITFRLGGGKHTDLAHIDVYDAKSGELVARYGNTEFAELNFPHVDQGLRLANMVQYRADLRSYIGEELYVEIVDDATSDWGVVFADDFRTYLTDTPTGGVLAKNLYNPVRYELRNPGFESGTLLGWTVVAGSAFGPGSVSGDPTWWDEKIPFNQEGSYHLDGWRYDEKNTGILRSSAFTLGGSGWITFKLGGGKHTDLVHVNVYHADTDELIARYGNTEFKDVNFPNIDQGMRLANMVQYKADLSKYLGENLYLELVDNAESDWGMMFADAFFTYQESVPADGVIAANLYSTTPDTLENPGFETGDWSGWTTDGDAFTGALTDQSSFGDPAAPYGQEGTYHVSGYGKADKDTGTLTSRPFRLSGTGFVTFLVGGGANPNDLYVALVRASDQTVLMKATGTRSEAYTRIQWDATPYLGQELYIQVVDGDPAGHINVDDFEVKGSGLIGSWHLDEGQGAAAKDDVRNKNDAVQYVFNNAKYKPDSEPLWRPGAAGQGLLFDGYSTWIARPANEIAKPTDEITIESWVAPRSYEWGDGGKLSAIVNQYDIDTRTGYILGMGRHGKWSFQAGINGKWTEVWADEDKPLPKFEWSHIAATYSRTDGKLKLYLNGELAGTAAAEKKLPISPANQDFMIGKNNSGVVINGVFTANMFNGMIDEVKVFNRSLTAEEIQNDYHTVASNFEGGMAPAPSMDFDRNVYDGDRYRPQYHLIAPGHWMNEPHAPLYFDGKYHIFYQFNPQGPYWHQIHWGHAVSEDMVHWKDMPVALAPEAGSETPDGVWSGSAVIDDNGNPALFFTAGNDKASPNQATGLARSTFTNDGDVNLQNWVYHGTPVTTQAPNLPAEEGEVWYGNFRDPYVWKDGNTWYQLVGSGIKNVGGTALLYTSEDMVHWTYQRPFFVGDYEKYHQTGQVWELPVFLPLGEDSSGTMKYAFFINPWFDHYDADNVKYVFHWIGTWDKVNNKFVPDHEEPRMFDFGEHFTGPSGMVDGQGRSILFSITQDRRTEQQHADSGWAHNGGLPLELSLRGDGTLGVKPITELQSLRGRKLVDLTQTSMGAANAKLAQVQGDMLEVVLEARIGAANKVGLSLRKTADGKEETRLVYDAEQQLLSLDRWKSSLDPDVQKGIQSGRMELDGDVLKLHIYLDRSMLEAYANGKNSITSRIYPTRADALGLRLWSEGGQTTIETLQVWEMNSAYGDKVPASWPVSEVQKKPVGELPNADFEKGDLSGWTVEGDSFSNQNVVKVNDWGWGGPFNQASAAKDPERYHLWGFTPEIGDPATGSLKTQTFTLGGDGRISFLVGGGRDIDKLYVAFVRASDGQILMKETGDNNEAYRRVTWDASAYKGELLYIQVVDQATGGWGHINFDNLNVPVALKGNSRPGTAGGIAIDPKPETVNLPQADPDGKVAVSIAGGAKMVVLPADAAVITSKNSIEISNDHVTVTIPGTVLVKLQSFLPADERKDATISLKMEPVSLADQTMLLNKAGEKSKAKLTAPGEMLEFSLAIVGKDGVEKTLSQFDEAISMAFRITGDVKTELLGVYCIEDDGSMEYAGGRMEDGKWAAQVSHFSKYAVVSYDKSFSDVSDSFWAAGVIKEMAAKHILAGIHDTQFAPNQPVTRAEFTALIVRALGLGAQGAVTFTDVAPTSWYAGAVAAAGETGVVTGLSDTRFAPDATLTREEMAVMLVRAYEKQAKGAQADAAHAKGFADEESVSTWALDAVRKAQALELINGRGGGLFVPQDQVTRAESAQAIAKLIAWKAG</sequence>
<evidence type="ECO:0000313" key="9">
    <source>
        <dbReference type="Proteomes" id="UP000006620"/>
    </source>
</evidence>
<keyword evidence="3" id="KW-0732">Signal</keyword>
<dbReference type="Gene3D" id="2.115.10.20">
    <property type="entry name" value="Glycosyl hydrolase domain, family 43"/>
    <property type="match status" value="1"/>
</dbReference>
<dbReference type="Pfam" id="PF13385">
    <property type="entry name" value="Laminin_G_3"/>
    <property type="match status" value="1"/>
</dbReference>
<evidence type="ECO:0000256" key="1">
    <source>
        <dbReference type="ARBA" id="ARBA00009902"/>
    </source>
</evidence>
<evidence type="ECO:0000313" key="8">
    <source>
        <dbReference type="EMBL" id="AEI40445.1"/>
    </source>
</evidence>
<dbReference type="SUPFAM" id="SSF49899">
    <property type="entry name" value="Concanavalin A-like lectins/glucanases"/>
    <property type="match status" value="2"/>
</dbReference>
<dbReference type="InterPro" id="IPR013320">
    <property type="entry name" value="ConA-like_dom_sf"/>
</dbReference>
<dbReference type="InterPro" id="IPR013189">
    <property type="entry name" value="Glyco_hydro_32_C"/>
</dbReference>
<evidence type="ECO:0000259" key="7">
    <source>
        <dbReference type="PROSITE" id="PS51272"/>
    </source>
</evidence>
<evidence type="ECO:0000256" key="5">
    <source>
        <dbReference type="ARBA" id="ARBA00023157"/>
    </source>
</evidence>
<evidence type="ECO:0000256" key="2">
    <source>
        <dbReference type="ARBA" id="ARBA00012758"/>
    </source>
</evidence>
<protein>
    <recommendedName>
        <fullName evidence="2">beta-fructofuranosidase</fullName>
        <ecNumber evidence="2">3.2.1.26</ecNumber>
    </recommendedName>
</protein>
<proteinExistence type="inferred from homology"/>
<dbReference type="Gene3D" id="2.60.120.260">
    <property type="entry name" value="Galactose-binding domain-like"/>
    <property type="match status" value="4"/>
</dbReference>
<organism evidence="8 9">
    <name type="scientific">Paenibacillus mucilaginosus (strain KNP414)</name>
    <dbReference type="NCBI Taxonomy" id="1036673"/>
    <lineage>
        <taxon>Bacteria</taxon>
        <taxon>Bacillati</taxon>
        <taxon>Bacillota</taxon>
        <taxon>Bacilli</taxon>
        <taxon>Bacillales</taxon>
        <taxon>Paenibacillaceae</taxon>
        <taxon>Paenibacillus</taxon>
    </lineage>
</organism>
<evidence type="ECO:0000256" key="3">
    <source>
        <dbReference type="ARBA" id="ARBA00022729"/>
    </source>
</evidence>
<accession>F8FR07</accession>
<dbReference type="Pfam" id="PF00395">
    <property type="entry name" value="SLH"/>
    <property type="match status" value="3"/>
</dbReference>
<dbReference type="Gene3D" id="2.60.120.200">
    <property type="match status" value="1"/>
</dbReference>
<gene>
    <name evidence="8" type="primary">sacA</name>
    <name evidence="8" type="ordered locus">KNP414_01883</name>
</gene>
<dbReference type="InterPro" id="IPR001119">
    <property type="entry name" value="SLH_dom"/>
</dbReference>
<keyword evidence="4" id="KW-0378">Hydrolase</keyword>
<dbReference type="InterPro" id="IPR006558">
    <property type="entry name" value="LamG-like"/>
</dbReference>
<dbReference type="GO" id="GO:0004564">
    <property type="term" value="F:beta-fructofuranosidase activity"/>
    <property type="evidence" value="ECO:0007669"/>
    <property type="project" value="UniProtKB-EC"/>
</dbReference>
<dbReference type="HOGENOM" id="CLU_001528_2_0_9"/>
<dbReference type="InterPro" id="IPR001362">
    <property type="entry name" value="Glyco_hydro_32"/>
</dbReference>
<dbReference type="InterPro" id="IPR013148">
    <property type="entry name" value="Glyco_hydro_32_N"/>
</dbReference>
<dbReference type="InterPro" id="IPR051214">
    <property type="entry name" value="GH32_Enzymes"/>
</dbReference>
<reference evidence="9" key="1">
    <citation type="submission" date="2011-06" db="EMBL/GenBank/DDBJ databases">
        <title>Complete genome sequence of Paenibacillus mucilaginosus KNP414.</title>
        <authorList>
            <person name="Wang J."/>
            <person name="Hu S."/>
            <person name="Hu X."/>
            <person name="Zhang B."/>
            <person name="Dong D."/>
            <person name="Zhang S."/>
            <person name="Zhao K."/>
            <person name="Wu D."/>
        </authorList>
    </citation>
    <scope>NUCLEOTIDE SEQUENCE [LARGE SCALE GENOMIC DNA]</scope>
    <source>
        <strain evidence="9">KNP414</strain>
    </source>
</reference>
<dbReference type="RefSeq" id="WP_013915607.1">
    <property type="nucleotide sequence ID" value="NC_015690.1"/>
</dbReference>
<dbReference type="Pfam" id="PF08244">
    <property type="entry name" value="Glyco_hydro_32C"/>
    <property type="match status" value="1"/>
</dbReference>
<feature type="domain" description="SLH" evidence="7">
    <location>
        <begin position="1969"/>
        <end position="2032"/>
    </location>
</feature>
<dbReference type="Proteomes" id="UP000006620">
    <property type="component" value="Chromosome"/>
</dbReference>
<keyword evidence="5" id="KW-1015">Disulfide bond</keyword>
<dbReference type="EMBL" id="CP002869">
    <property type="protein sequence ID" value="AEI40445.1"/>
    <property type="molecule type" value="Genomic_DNA"/>
</dbReference>
<dbReference type="CDD" id="cd08996">
    <property type="entry name" value="GH32_FFase"/>
    <property type="match status" value="1"/>
</dbReference>
<dbReference type="Gene3D" id="2.60.120.560">
    <property type="entry name" value="Exo-inulinase, domain 1"/>
    <property type="match status" value="1"/>
</dbReference>